<proteinExistence type="predicted"/>
<keyword evidence="4" id="KW-1185">Reference proteome</keyword>
<sequence length="746" mass="85312">MTRIQFKKGLHLVWHGRELVIDECMSGGEIQLKDQLTNRVSKVKAVTLIQALFQGELEFLELNAPEKNHQNNRLGYINVDFTQISAELRETAKRRYKYVERVLSCTPRKLTNSQLEPIISEVSKEIEDSHPPSRVTLYRWLKNYLASGQDIRSLIPNMSAKGNREVRVHPEVRKIINNAIDSVYLKTEQARVSDVYNRVTIELNQCNRLREAVGQEKLELPNISTIYRTIYKLDSYEKASCRYGKRIASQLYDPVQLGPRPTRPLERVEIDHTKLPLFVVDTEHRLPIGTPWLTSIVDKYSGVTLGYYASFEPPSYLSVMQCLLHAVRPKNYLHSQYPSIENSWDTYGLPEVIVVDNAPEFYSSHFEDACLQLGIVVQYSPPKMPWYKSAIERYFGAINTQLLGDKPGKNFSRLLQAYDYDPLKNAVVSFEALQEILQIFIVDIHNQSSHPELKAPRSKVWSQAVLEFPPALPPSGQELRVLIGNRTTRLLTRRGIEFEGLIYNSWELAQLRSSMKKSEKSLIKYDPTDISKIFVFNSNTNQFLEVKALSQEYTSGLSLWQHKVIKQLARIEAEKVDIVALALAKEKIQKIVEREWKTSKKGKTRTDMARWKGIGREEFQRNDQEFSQEQQSDFAISQSVNNSQIINSSNLKPDIAGISDIGSAFNYEPSPESTESEAVSSPLADNNNLSEMSQNLRGTKPKRKPKNSVSKKSATEVNKKVTVTEQQTEEWQPDLSGWDISIGLPK</sequence>
<name>A0A139WQS7_9CYAN</name>
<dbReference type="GO" id="GO:0015074">
    <property type="term" value="P:DNA integration"/>
    <property type="evidence" value="ECO:0007669"/>
    <property type="project" value="InterPro"/>
</dbReference>
<feature type="compositionally biased region" description="Polar residues" evidence="1">
    <location>
        <begin position="671"/>
        <end position="697"/>
    </location>
</feature>
<evidence type="ECO:0000259" key="2">
    <source>
        <dbReference type="PROSITE" id="PS50994"/>
    </source>
</evidence>
<dbReference type="GO" id="GO:0003676">
    <property type="term" value="F:nucleic acid binding"/>
    <property type="evidence" value="ECO:0007669"/>
    <property type="project" value="InterPro"/>
</dbReference>
<protein>
    <submittedName>
        <fullName evidence="3">Transposase</fullName>
    </submittedName>
</protein>
<dbReference type="EMBL" id="ANNX02000064">
    <property type="protein sequence ID" value="KYC34795.1"/>
    <property type="molecule type" value="Genomic_DNA"/>
</dbReference>
<evidence type="ECO:0000256" key="1">
    <source>
        <dbReference type="SAM" id="MobiDB-lite"/>
    </source>
</evidence>
<feature type="domain" description="Integrase catalytic" evidence="2">
    <location>
        <begin position="260"/>
        <end position="464"/>
    </location>
</feature>
<dbReference type="OrthoDB" id="501284at2"/>
<dbReference type="Gene3D" id="3.30.420.10">
    <property type="entry name" value="Ribonuclease H-like superfamily/Ribonuclease H"/>
    <property type="match status" value="1"/>
</dbReference>
<feature type="region of interest" description="Disordered" evidence="1">
    <location>
        <begin position="666"/>
        <end position="746"/>
    </location>
</feature>
<dbReference type="InterPro" id="IPR036397">
    <property type="entry name" value="RNaseH_sf"/>
</dbReference>
<dbReference type="SUPFAM" id="SSF53098">
    <property type="entry name" value="Ribonuclease H-like"/>
    <property type="match status" value="1"/>
</dbReference>
<accession>A0A139WQS7</accession>
<dbReference type="InterPro" id="IPR001584">
    <property type="entry name" value="Integrase_cat-core"/>
</dbReference>
<dbReference type="AlphaFoldDB" id="A0A139WQS7"/>
<dbReference type="Proteomes" id="UP000076925">
    <property type="component" value="Unassembled WGS sequence"/>
</dbReference>
<dbReference type="PROSITE" id="PS50994">
    <property type="entry name" value="INTEGRASE"/>
    <property type="match status" value="1"/>
</dbReference>
<evidence type="ECO:0000313" key="3">
    <source>
        <dbReference type="EMBL" id="KYC34795.1"/>
    </source>
</evidence>
<dbReference type="InterPro" id="IPR012337">
    <property type="entry name" value="RNaseH-like_sf"/>
</dbReference>
<organism evidence="3 4">
    <name type="scientific">Scytonema hofmannii PCC 7110</name>
    <dbReference type="NCBI Taxonomy" id="128403"/>
    <lineage>
        <taxon>Bacteria</taxon>
        <taxon>Bacillati</taxon>
        <taxon>Cyanobacteriota</taxon>
        <taxon>Cyanophyceae</taxon>
        <taxon>Nostocales</taxon>
        <taxon>Scytonemataceae</taxon>
        <taxon>Scytonema</taxon>
    </lineage>
</organism>
<comment type="caution">
    <text evidence="3">The sequence shown here is derived from an EMBL/GenBank/DDBJ whole genome shotgun (WGS) entry which is preliminary data.</text>
</comment>
<evidence type="ECO:0000313" key="4">
    <source>
        <dbReference type="Proteomes" id="UP000076925"/>
    </source>
</evidence>
<gene>
    <name evidence="3" type="ORF">WA1_49610</name>
</gene>
<reference evidence="3 4" key="1">
    <citation type="journal article" date="2013" name="Genome Biol. Evol.">
        <title>Genomes of Stigonematalean cyanobacteria (subsection V) and the evolution of oxygenic photosynthesis from prokaryotes to plastids.</title>
        <authorList>
            <person name="Dagan T."/>
            <person name="Roettger M."/>
            <person name="Stucken K."/>
            <person name="Landan G."/>
            <person name="Koch R."/>
            <person name="Major P."/>
            <person name="Gould S.B."/>
            <person name="Goremykin V.V."/>
            <person name="Rippka R."/>
            <person name="Tandeau de Marsac N."/>
            <person name="Gugger M."/>
            <person name="Lockhart P.J."/>
            <person name="Allen J.F."/>
            <person name="Brune I."/>
            <person name="Maus I."/>
            <person name="Puhler A."/>
            <person name="Martin W.F."/>
        </authorList>
    </citation>
    <scope>NUCLEOTIDE SEQUENCE [LARGE SCALE GENOMIC DNA]</scope>
    <source>
        <strain evidence="3 4">PCC 7110</strain>
    </source>
</reference>
<dbReference type="RefSeq" id="WP_017740967.1">
    <property type="nucleotide sequence ID" value="NZ_KQ976355.1"/>
</dbReference>
<dbReference type="STRING" id="128403.WA1_49610"/>
<dbReference type="Pfam" id="PF09299">
    <property type="entry name" value="Mu-transpos_C"/>
    <property type="match status" value="1"/>
</dbReference>
<dbReference type="InterPro" id="IPR015378">
    <property type="entry name" value="Transposase-like_Mu_C"/>
</dbReference>